<evidence type="ECO:0000313" key="1">
    <source>
        <dbReference type="EMBL" id="KAE8077539.1"/>
    </source>
</evidence>
<dbReference type="Proteomes" id="UP000327013">
    <property type="component" value="Chromosome 6"/>
</dbReference>
<organism evidence="1 2">
    <name type="scientific">Carpinus fangiana</name>
    <dbReference type="NCBI Taxonomy" id="176857"/>
    <lineage>
        <taxon>Eukaryota</taxon>
        <taxon>Viridiplantae</taxon>
        <taxon>Streptophyta</taxon>
        <taxon>Embryophyta</taxon>
        <taxon>Tracheophyta</taxon>
        <taxon>Spermatophyta</taxon>
        <taxon>Magnoliopsida</taxon>
        <taxon>eudicotyledons</taxon>
        <taxon>Gunneridae</taxon>
        <taxon>Pentapetalae</taxon>
        <taxon>rosids</taxon>
        <taxon>fabids</taxon>
        <taxon>Fagales</taxon>
        <taxon>Betulaceae</taxon>
        <taxon>Carpinus</taxon>
    </lineage>
</organism>
<sequence>MTLDAVIYPQDPFSYGCSNFYSMGGVVAWGYDFKDLALKEEDKSLLGILDQQGL</sequence>
<accession>A0A5N6RFC8</accession>
<dbReference type="EMBL" id="CM017326">
    <property type="protein sequence ID" value="KAE8077539.1"/>
    <property type="molecule type" value="Genomic_DNA"/>
</dbReference>
<reference evidence="1 2" key="1">
    <citation type="submission" date="2019-06" db="EMBL/GenBank/DDBJ databases">
        <title>A chromosomal-level reference genome of Carpinus fangiana (Coryloideae, Betulaceae).</title>
        <authorList>
            <person name="Yang X."/>
            <person name="Wang Z."/>
            <person name="Zhang L."/>
            <person name="Hao G."/>
            <person name="Liu J."/>
            <person name="Yang Y."/>
        </authorList>
    </citation>
    <scope>NUCLEOTIDE SEQUENCE [LARGE SCALE GENOMIC DNA]</scope>
    <source>
        <strain evidence="1">Cfa_2016G</strain>
        <tissue evidence="1">Leaf</tissue>
    </source>
</reference>
<protein>
    <submittedName>
        <fullName evidence="1">Uncharacterized protein</fullName>
    </submittedName>
</protein>
<evidence type="ECO:0000313" key="2">
    <source>
        <dbReference type="Proteomes" id="UP000327013"/>
    </source>
</evidence>
<gene>
    <name evidence="1" type="ORF">FH972_016096</name>
</gene>
<name>A0A5N6RFC8_9ROSI</name>
<proteinExistence type="predicted"/>
<keyword evidence="2" id="KW-1185">Reference proteome</keyword>
<dbReference type="AlphaFoldDB" id="A0A5N6RFC8"/>